<dbReference type="Pfam" id="PF17805">
    <property type="entry name" value="AsnC_trans_reg2"/>
    <property type="match status" value="1"/>
</dbReference>
<accession>A0ABT8M789</accession>
<reference evidence="8" key="1">
    <citation type="submission" date="2019-05" db="EMBL/GenBank/DDBJ databases">
        <title>Methanoculleus sp. FWC-SCC1, a methanogenic archaeon isolated from deep marine cold seep.</title>
        <authorList>
            <person name="Chen Y.-W."/>
            <person name="Chen S.-C."/>
            <person name="Teng N.-H."/>
            <person name="Lai M.-C."/>
        </authorList>
    </citation>
    <scope>NUCLEOTIDE SEQUENCE</scope>
    <source>
        <strain evidence="8">FWC-SCC1</strain>
    </source>
</reference>
<dbReference type="Gene3D" id="3.30.70.3460">
    <property type="match status" value="1"/>
</dbReference>
<feature type="domain" description="Siroheme decarboxylase AsnC-like ligand binding" evidence="6">
    <location>
        <begin position="63"/>
        <end position="146"/>
    </location>
</feature>
<proteinExistence type="inferred from homology"/>
<sequence>MQIDPHDRALLQRVQDEFPLDPRPYWVLGEALGMQEREVMDRLEALVRQGVIKHIAPVLEPERLGVRSSTLIAMRVPERRMDEVAAVVSGYDSVSHNYRRDDDYNLWFTLAAASEEDLAATLDEIRRRTGIPTGDVLDLPVVRRFKIDVRFWLEEERYGRDR</sequence>
<evidence type="ECO:0000256" key="4">
    <source>
        <dbReference type="ARBA" id="ARBA00023471"/>
    </source>
</evidence>
<comment type="similarity">
    <text evidence="3">Belongs to the Ahb/Nir family.</text>
</comment>
<name>A0ABT8M789_9EURY</name>
<dbReference type="EC" id="4.1.1.111" evidence="4"/>
<comment type="pathway">
    <text evidence="2">Porphyrin-containing compound metabolism.</text>
</comment>
<evidence type="ECO:0000256" key="5">
    <source>
        <dbReference type="ARBA" id="ARBA00048470"/>
    </source>
</evidence>
<dbReference type="PANTHER" id="PTHR43413:SF1">
    <property type="entry name" value="SIROHEME DECARBOXYLASE NIRL SUBUNIT"/>
    <property type="match status" value="1"/>
</dbReference>
<comment type="catalytic activity">
    <reaction evidence="5">
        <text>siroheme + 2 H(+) = 12,18-didecarboxysiroheme + 2 CO2</text>
        <dbReference type="Rhea" id="RHEA:19093"/>
        <dbReference type="ChEBI" id="CHEBI:15378"/>
        <dbReference type="ChEBI" id="CHEBI:16526"/>
        <dbReference type="ChEBI" id="CHEBI:60052"/>
        <dbReference type="ChEBI" id="CHEBI:140497"/>
        <dbReference type="EC" id="4.1.1.111"/>
    </reaction>
</comment>
<evidence type="ECO:0000313" key="8">
    <source>
        <dbReference type="EMBL" id="MDN7023797.1"/>
    </source>
</evidence>
<evidence type="ECO:0000256" key="3">
    <source>
        <dbReference type="ARBA" id="ARBA00023457"/>
    </source>
</evidence>
<dbReference type="InterPro" id="IPR040523">
    <property type="entry name" value="AsnC_trans_reg2"/>
</dbReference>
<dbReference type="EMBL" id="VCYH01000001">
    <property type="protein sequence ID" value="MDN7023797.1"/>
    <property type="molecule type" value="Genomic_DNA"/>
</dbReference>
<dbReference type="Proteomes" id="UP001168338">
    <property type="component" value="Unassembled WGS sequence"/>
</dbReference>
<keyword evidence="9" id="KW-1185">Reference proteome</keyword>
<keyword evidence="1" id="KW-0456">Lyase</keyword>
<protein>
    <recommendedName>
        <fullName evidence="4">siroheme decarboxylase</fullName>
        <ecNumber evidence="4">4.1.1.111</ecNumber>
    </recommendedName>
</protein>
<dbReference type="Pfam" id="PF22451">
    <property type="entry name" value="NirdL-like_HTH"/>
    <property type="match status" value="1"/>
</dbReference>
<dbReference type="InterPro" id="IPR050684">
    <property type="entry name" value="HTH-Siroheme_Decarb"/>
</dbReference>
<evidence type="ECO:0000259" key="7">
    <source>
        <dbReference type="Pfam" id="PF22451"/>
    </source>
</evidence>
<dbReference type="Gene3D" id="1.10.10.10">
    <property type="entry name" value="Winged helix-like DNA-binding domain superfamily/Winged helix DNA-binding domain"/>
    <property type="match status" value="1"/>
</dbReference>
<dbReference type="NCBIfam" id="NF040708">
    <property type="entry name" value="Siroheme_Dcarb_AhbA"/>
    <property type="match status" value="1"/>
</dbReference>
<evidence type="ECO:0000256" key="1">
    <source>
        <dbReference type="ARBA" id="ARBA00023239"/>
    </source>
</evidence>
<organism evidence="8 9">
    <name type="scientific">Methanoculleus frigidifontis</name>
    <dbReference type="NCBI Taxonomy" id="2584085"/>
    <lineage>
        <taxon>Archaea</taxon>
        <taxon>Methanobacteriati</taxon>
        <taxon>Methanobacteriota</taxon>
        <taxon>Stenosarchaea group</taxon>
        <taxon>Methanomicrobia</taxon>
        <taxon>Methanomicrobiales</taxon>
        <taxon>Methanomicrobiaceae</taxon>
        <taxon>Methanoculleus</taxon>
    </lineage>
</organism>
<dbReference type="InterPro" id="IPR036388">
    <property type="entry name" value="WH-like_DNA-bd_sf"/>
</dbReference>
<gene>
    <name evidence="8" type="ORF">FGU65_02605</name>
</gene>
<evidence type="ECO:0000256" key="2">
    <source>
        <dbReference type="ARBA" id="ARBA00023444"/>
    </source>
</evidence>
<feature type="domain" description="Siroheme decarboxylase NirL-like HTH" evidence="7">
    <location>
        <begin position="7"/>
        <end position="52"/>
    </location>
</feature>
<comment type="caution">
    <text evidence="8">The sequence shown here is derived from an EMBL/GenBank/DDBJ whole genome shotgun (WGS) entry which is preliminary data.</text>
</comment>
<dbReference type="InterPro" id="IPR053429">
    <property type="entry name" value="Siroheme_Decarboxylase"/>
</dbReference>
<dbReference type="RefSeq" id="WP_301662850.1">
    <property type="nucleotide sequence ID" value="NZ_VCYH01000001.1"/>
</dbReference>
<evidence type="ECO:0000313" key="9">
    <source>
        <dbReference type="Proteomes" id="UP001168338"/>
    </source>
</evidence>
<dbReference type="PANTHER" id="PTHR43413">
    <property type="entry name" value="TRANSCRIPTIONAL REGULATOR, ASNC FAMILY"/>
    <property type="match status" value="1"/>
</dbReference>
<evidence type="ECO:0000259" key="6">
    <source>
        <dbReference type="Pfam" id="PF17805"/>
    </source>
</evidence>
<dbReference type="InterPro" id="IPR053953">
    <property type="entry name" value="NirdL-like_HTH"/>
</dbReference>